<keyword evidence="3" id="KW-1185">Reference proteome</keyword>
<dbReference type="SUPFAM" id="SSF53335">
    <property type="entry name" value="S-adenosyl-L-methionine-dependent methyltransferases"/>
    <property type="match status" value="1"/>
</dbReference>
<evidence type="ECO:0000313" key="3">
    <source>
        <dbReference type="Proteomes" id="UP001596972"/>
    </source>
</evidence>
<dbReference type="Gene3D" id="3.40.50.150">
    <property type="entry name" value="Vaccinia Virus protein VP39"/>
    <property type="match status" value="1"/>
</dbReference>
<evidence type="ECO:0000313" key="2">
    <source>
        <dbReference type="EMBL" id="MFD0902072.1"/>
    </source>
</evidence>
<keyword evidence="2" id="KW-0489">Methyltransferase</keyword>
<dbReference type="GO" id="GO:0008168">
    <property type="term" value="F:methyltransferase activity"/>
    <property type="evidence" value="ECO:0007669"/>
    <property type="project" value="UniProtKB-KW"/>
</dbReference>
<name>A0ABW3ERK3_9ACTN</name>
<reference evidence="3" key="1">
    <citation type="journal article" date="2019" name="Int. J. Syst. Evol. Microbiol.">
        <title>The Global Catalogue of Microorganisms (GCM) 10K type strain sequencing project: providing services to taxonomists for standard genome sequencing and annotation.</title>
        <authorList>
            <consortium name="The Broad Institute Genomics Platform"/>
            <consortium name="The Broad Institute Genome Sequencing Center for Infectious Disease"/>
            <person name="Wu L."/>
            <person name="Ma J."/>
        </authorList>
    </citation>
    <scope>NUCLEOTIDE SEQUENCE [LARGE SCALE GENOMIC DNA]</scope>
    <source>
        <strain evidence="3">JCM 31202</strain>
    </source>
</reference>
<dbReference type="RefSeq" id="WP_378299497.1">
    <property type="nucleotide sequence ID" value="NZ_JBHTJA010000030.1"/>
</dbReference>
<feature type="domain" description="Ribosomal RNA large subunit methyltransferase K/L-like methyltransferase" evidence="1">
    <location>
        <begin position="156"/>
        <end position="295"/>
    </location>
</feature>
<gene>
    <name evidence="2" type="ORF">ACFQ11_16845</name>
</gene>
<dbReference type="InterPro" id="IPR000241">
    <property type="entry name" value="RlmKL-like_Mtase"/>
</dbReference>
<protein>
    <submittedName>
        <fullName evidence="2">TRM11 family SAM-dependent methyltransferase</fullName>
    </submittedName>
</protein>
<dbReference type="Proteomes" id="UP001596972">
    <property type="component" value="Unassembled WGS sequence"/>
</dbReference>
<proteinExistence type="predicted"/>
<dbReference type="Pfam" id="PF01170">
    <property type="entry name" value="UPF0020"/>
    <property type="match status" value="1"/>
</dbReference>
<dbReference type="PRINTS" id="PR00507">
    <property type="entry name" value="N12N6MTFRASE"/>
</dbReference>
<dbReference type="GO" id="GO:0032259">
    <property type="term" value="P:methylation"/>
    <property type="evidence" value="ECO:0007669"/>
    <property type="project" value="UniProtKB-KW"/>
</dbReference>
<dbReference type="PANTHER" id="PTHR14911:SF13">
    <property type="entry name" value="TRNA (GUANINE(6)-N2)-METHYLTRANSFERASE THUMP3"/>
    <property type="match status" value="1"/>
</dbReference>
<dbReference type="PANTHER" id="PTHR14911">
    <property type="entry name" value="THUMP DOMAIN-CONTAINING"/>
    <property type="match status" value="1"/>
</dbReference>
<accession>A0ABW3ERK3</accession>
<comment type="caution">
    <text evidence="2">The sequence shown here is derived from an EMBL/GenBank/DDBJ whole genome shotgun (WGS) entry which is preliminary data.</text>
</comment>
<dbReference type="InterPro" id="IPR029063">
    <property type="entry name" value="SAM-dependent_MTases_sf"/>
</dbReference>
<evidence type="ECO:0000259" key="1">
    <source>
        <dbReference type="Pfam" id="PF01170"/>
    </source>
</evidence>
<organism evidence="2 3">
    <name type="scientific">Actinomadura sediminis</name>
    <dbReference type="NCBI Taxonomy" id="1038904"/>
    <lineage>
        <taxon>Bacteria</taxon>
        <taxon>Bacillati</taxon>
        <taxon>Actinomycetota</taxon>
        <taxon>Actinomycetes</taxon>
        <taxon>Streptosporangiales</taxon>
        <taxon>Thermomonosporaceae</taxon>
        <taxon>Actinomadura</taxon>
    </lineage>
</organism>
<sequence>MSTEILRTGSACVESVGHREVGFRGTVGRLRTADDVFLVAARGADVGRRRDGLRALARLARDVDLGSAARARAALGGPGGFAGVEVSASFLGRRNFNRFDVEDAVGRVLAERAGVPYHSRRDGTAPPDGYAGWRVTLDGTRASVLLRVGERPAHRRAYKVESVPGTLHPPVAAAMAQLAEVRPGHRVVDPCCGAGTLLIEAAGPGVSLEGFDLDTGALRAAARNAGGAPVRVRRGDAGALPVDDRSVDRVLCNPPWGVQVGARGRLAERPARLWREIARVLAEDGRAVVLVPDDGLVRAVESGLVPVFAQRLSLFGSRVTVAVLELRTPGARRRS</sequence>
<dbReference type="CDD" id="cd02440">
    <property type="entry name" value="AdoMet_MTases"/>
    <property type="match status" value="1"/>
</dbReference>
<dbReference type="EMBL" id="JBHTJA010000030">
    <property type="protein sequence ID" value="MFD0902072.1"/>
    <property type="molecule type" value="Genomic_DNA"/>
</dbReference>
<keyword evidence="2" id="KW-0808">Transferase</keyword>